<dbReference type="Gene3D" id="3.30.160.620">
    <property type="match status" value="1"/>
</dbReference>
<dbReference type="InterPro" id="IPR035424">
    <property type="entry name" value="Antitoxin_RelB"/>
</dbReference>
<reference evidence="1 2" key="1">
    <citation type="journal article" date="2023" name="Genome Announc.">
        <title>Pan-Genome Analyses of the Genus Cohnella and Proposal of the Novel Species Cohnella silvisoli sp. nov., Isolated from Forest Soil.</title>
        <authorList>
            <person name="Wang C."/>
            <person name="Mao L."/>
            <person name="Bao G."/>
            <person name="Zhu H."/>
        </authorList>
    </citation>
    <scope>NUCLEOTIDE SEQUENCE [LARGE SCALE GENOMIC DNA]</scope>
    <source>
        <strain evidence="1 2">NL03-T5-1</strain>
    </source>
</reference>
<evidence type="ECO:0000313" key="2">
    <source>
        <dbReference type="Proteomes" id="UP001493487"/>
    </source>
</evidence>
<dbReference type="Pfam" id="PF12910">
    <property type="entry name" value="PHD_like"/>
    <property type="match status" value="1"/>
</dbReference>
<dbReference type="RefSeq" id="WP_309244753.1">
    <property type="nucleotide sequence ID" value="NZ_JAIOAP010000004.1"/>
</dbReference>
<accession>A0ABV1KPK8</accession>
<sequence length="127" mass="14829">MDSVIRTTPKVINRRRDHLMMMNFDHLSVLIQDLKLNAFIEQDDEGGYIASFAEIDDLIATGATEAGVLENLVKELIEYSYEYLQEQFTLYFNSPNRRKHFPYVIKVMMHNTPLTIMEFINVQHKGS</sequence>
<dbReference type="Proteomes" id="UP001493487">
    <property type="component" value="Unassembled WGS sequence"/>
</dbReference>
<name>A0ABV1KPK8_9BACL</name>
<comment type="caution">
    <text evidence="1">The sequence shown here is derived from an EMBL/GenBank/DDBJ whole genome shotgun (WGS) entry which is preliminary data.</text>
</comment>
<gene>
    <name evidence="1" type="ORF">QJS35_06270</name>
</gene>
<proteinExistence type="predicted"/>
<dbReference type="InterPro" id="IPR035069">
    <property type="entry name" value="TTHA1013/TTHA0281-like"/>
</dbReference>
<organism evidence="1 2">
    <name type="scientific">Cohnella silvisoli</name>
    <dbReference type="NCBI Taxonomy" id="2873699"/>
    <lineage>
        <taxon>Bacteria</taxon>
        <taxon>Bacillati</taxon>
        <taxon>Bacillota</taxon>
        <taxon>Bacilli</taxon>
        <taxon>Bacillales</taxon>
        <taxon>Paenibacillaceae</taxon>
        <taxon>Cohnella</taxon>
    </lineage>
</organism>
<evidence type="ECO:0000313" key="1">
    <source>
        <dbReference type="EMBL" id="MEQ4481995.1"/>
    </source>
</evidence>
<dbReference type="EMBL" id="JASKHM010000003">
    <property type="protein sequence ID" value="MEQ4481995.1"/>
    <property type="molecule type" value="Genomic_DNA"/>
</dbReference>
<dbReference type="Gene3D" id="3.40.1620.10">
    <property type="entry name" value="YefM-like domain"/>
    <property type="match status" value="1"/>
</dbReference>
<keyword evidence="2" id="KW-1185">Reference proteome</keyword>
<dbReference type="SUPFAM" id="SSF143100">
    <property type="entry name" value="TTHA1013/TTHA0281-like"/>
    <property type="match status" value="1"/>
</dbReference>
<protein>
    <submittedName>
        <fullName evidence="1">Uncharacterized protein</fullName>
    </submittedName>
</protein>